<proteinExistence type="predicted"/>
<evidence type="ECO:0000313" key="3">
    <source>
        <dbReference type="Proteomes" id="UP000830671"/>
    </source>
</evidence>
<dbReference type="Proteomes" id="UP000830671">
    <property type="component" value="Chromosome 9"/>
</dbReference>
<dbReference type="RefSeq" id="XP_049152786.1">
    <property type="nucleotide sequence ID" value="XM_049295639.1"/>
</dbReference>
<evidence type="ECO:0008006" key="4">
    <source>
        <dbReference type="Google" id="ProtNLM"/>
    </source>
</evidence>
<evidence type="ECO:0000313" key="2">
    <source>
        <dbReference type="EMBL" id="UQC91187.1"/>
    </source>
</evidence>
<dbReference type="GeneID" id="73350649"/>
<protein>
    <recommendedName>
        <fullName evidence="4">C2H2-type domain-containing protein</fullName>
    </recommendedName>
</protein>
<dbReference type="KEGG" id="clup:CLUP02_16721"/>
<dbReference type="SUPFAM" id="SSF55961">
    <property type="entry name" value="Bet v1-like"/>
    <property type="match status" value="1"/>
</dbReference>
<feature type="region of interest" description="Disordered" evidence="1">
    <location>
        <begin position="880"/>
        <end position="917"/>
    </location>
</feature>
<feature type="region of interest" description="Disordered" evidence="1">
    <location>
        <begin position="741"/>
        <end position="769"/>
    </location>
</feature>
<dbReference type="PANTHER" id="PTHR38166:SF1">
    <property type="entry name" value="C2H2-TYPE DOMAIN-CONTAINING PROTEIN"/>
    <property type="match status" value="1"/>
</dbReference>
<feature type="region of interest" description="Disordered" evidence="1">
    <location>
        <begin position="1"/>
        <end position="50"/>
    </location>
</feature>
<reference evidence="2" key="1">
    <citation type="journal article" date="2021" name="Mol. Plant Microbe Interact.">
        <title>Complete Genome Sequence of the Plant-Pathogenic Fungus Colletotrichum lupini.</title>
        <authorList>
            <person name="Baroncelli R."/>
            <person name="Pensec F."/>
            <person name="Da Lio D."/>
            <person name="Boufleur T."/>
            <person name="Vicente I."/>
            <person name="Sarrocco S."/>
            <person name="Picot A."/>
            <person name="Baraldi E."/>
            <person name="Sukno S."/>
            <person name="Thon M."/>
            <person name="Le Floch G."/>
        </authorList>
    </citation>
    <scope>NUCLEOTIDE SEQUENCE</scope>
    <source>
        <strain evidence="2">IMI 504893</strain>
    </source>
</reference>
<name>A0A9Q8TAC5_9PEZI</name>
<accession>A0A9Q8TAC5</accession>
<organism evidence="2 3">
    <name type="scientific">Colletotrichum lupini</name>
    <dbReference type="NCBI Taxonomy" id="145971"/>
    <lineage>
        <taxon>Eukaryota</taxon>
        <taxon>Fungi</taxon>
        <taxon>Dikarya</taxon>
        <taxon>Ascomycota</taxon>
        <taxon>Pezizomycotina</taxon>
        <taxon>Sordariomycetes</taxon>
        <taxon>Hypocreomycetidae</taxon>
        <taxon>Glomerellales</taxon>
        <taxon>Glomerellaceae</taxon>
        <taxon>Colletotrichum</taxon>
        <taxon>Colletotrichum acutatum species complex</taxon>
    </lineage>
</organism>
<sequence>MASPTLADQAGQAKRQPADSPGYLTERQFLDPTSRQSPKEQGAQNATSSNEKLTVRALIQQLAQMASLNPNLRKLMQRVADGKAQPQELARFQRIVDNTQGNFVFRKRNGQQGHSPTKDMQQPVPGMLPRCSGPNYDAASFASRVTVTSKHSINDHLWSQDNEKRTISSDNALKLEEIEGSYSQSLPTPAKQEAPFTDSGYASGIDVSNLPGMELGGANTPGYDGNDLDARTVYSGASSVAMDQAQRYISELSSTIHSKLSGSIDLDHWMSLSERLLGLIKDFSIKLGLESSDQVNRDRMHFVHKRSREIATQLDSMVLCVDASAENTDKRDDMPLSEKIALWNSKATEVGTSLSDNELFVGVTDEEDTIDTAELSKYNKTVIESKSFKWLIDSLRRELALRRDFDESEGFNHREILRRKILENLPTGKISKRRPPNTHSVTFRVPGWVLLGAAGLNLFRSESPLHEAIVITICSGDAQAASVEDYMKQTWPSTWRTIFNLVHWASVGDSGRIYKEILHDRTRVSASSEDGTLIMNLHGTAHTIAECGEQLAWLQTSFANAPPHQSMDNVLQRIPGRVCFDIGVGKPPFDEFSLLEQSQWIELLRNDNVVLIPGYPILRRPKAFNGIEVSPHHLLDFLGKDSRSASKVSLDGTRKKLSLVKQVQNVYLWHETPSARKLSCVCSKPSNQAHKGAYSRRNIDLENILSGRHIIEQCRESRLDADDSVSTVRREFTCRFKDDGGLHPSSSSSLAMDSHGAESPKSTASSGKLTGEIGDIDIVTRLSWDNDANSRVSCQCSYGIHPCESTESLLESDLLSMSESSEKLQPLGGDNPIRAVLNTVVFRLVSGFQYAADGENPPYGSGQDHGMAVSSSSRSIVASLGPAEKGGKRKHVQNDDSDSEEDATDPRPSKRSKKTSQHIKLLACPFGKMSPSKYFACSRFQLKRIRDVKQHLKRKHTPDDYCNRCLRIFDDEESLTQHVSQPDGFGCQLAPEGRTLDGITHRRSRDLSRKANAELSEEQQWFAIWDIVFPQKPRPESAYLDSAFAMQVCLFREHCARHAEPLLVQNLRAAGLLDEGRVAADQEQLLRRVISESLDSFCDTFSTNGSSDSGIGRNRNLTRNETPAASLVDSGIGIGSHFQPRTVPFATASVSQQNIRPVPTDVPADFQTLGSEERAVFGSQSFASLHQPGALGQSFTADFPLDRDLPSVEHRPDGFGMFGYNLSTVLPPLELSSWPFLQTELIPHEEAPQPNVKVEMAKTKTRMSRHLQFPLGGVPTLHIFQLAWGPTCKLNDPRQIHHRCSALDRYHIFSHFIAVLHVDQARFEEDSLERLKMRVVSSSWLFAVTASASLSDIASLRCSSSAILPTPTYDLKGALFTVCTEEVINAPIDKIYPALLDFRRYSTWNTFVIDVGLPPDVQGPGDVYAGLSMNFTTAGIIPGVNTSSTEVISLLAPDVRGSDDGATRAVNVWRNDDGLGGTFLPAEHPNLLTDLGNGSGTLQERFETQGKDSKRFVEGSLR</sequence>
<evidence type="ECO:0000256" key="1">
    <source>
        <dbReference type="SAM" id="MobiDB-lite"/>
    </source>
</evidence>
<dbReference type="PANTHER" id="PTHR38166">
    <property type="entry name" value="C2H2-TYPE DOMAIN-CONTAINING PROTEIN-RELATED"/>
    <property type="match status" value="1"/>
</dbReference>
<gene>
    <name evidence="2" type="ORF">CLUP02_16721</name>
</gene>
<dbReference type="EMBL" id="CP019481">
    <property type="protein sequence ID" value="UQC91187.1"/>
    <property type="molecule type" value="Genomic_DNA"/>
</dbReference>
<keyword evidence="3" id="KW-1185">Reference proteome</keyword>